<evidence type="ECO:0000256" key="2">
    <source>
        <dbReference type="SAM" id="MobiDB-lite"/>
    </source>
</evidence>
<dbReference type="FunFam" id="3.30.70.270:FF:000001">
    <property type="entry name" value="Diguanylate cyclase domain protein"/>
    <property type="match status" value="1"/>
</dbReference>
<feature type="domain" description="PAS" evidence="4">
    <location>
        <begin position="157"/>
        <end position="214"/>
    </location>
</feature>
<feature type="domain" description="EAL" evidence="6">
    <location>
        <begin position="469"/>
        <end position="725"/>
    </location>
</feature>
<dbReference type="Proteomes" id="UP000020218">
    <property type="component" value="Unassembled WGS sequence"/>
</dbReference>
<dbReference type="AlphaFoldDB" id="A0A011NTA2"/>
<dbReference type="SUPFAM" id="SSF55785">
    <property type="entry name" value="PYP-like sensor domain (PAS domain)"/>
    <property type="match status" value="1"/>
</dbReference>
<dbReference type="PROSITE" id="PS50113">
    <property type="entry name" value="PAC"/>
    <property type="match status" value="1"/>
</dbReference>
<dbReference type="SMART" id="SM00448">
    <property type="entry name" value="REC"/>
    <property type="match status" value="1"/>
</dbReference>
<feature type="domain" description="Response regulatory" evidence="3">
    <location>
        <begin position="24"/>
        <end position="138"/>
    </location>
</feature>
<dbReference type="InterPro" id="IPR035919">
    <property type="entry name" value="EAL_sf"/>
</dbReference>
<dbReference type="InterPro" id="IPR013767">
    <property type="entry name" value="PAS_fold"/>
</dbReference>
<evidence type="ECO:0000259" key="4">
    <source>
        <dbReference type="PROSITE" id="PS50112"/>
    </source>
</evidence>
<name>A0A011NTA2_9PROT</name>
<organism evidence="8 9">
    <name type="scientific">Candidatus Accumulibacter adjunctus</name>
    <dbReference type="NCBI Taxonomy" id="1454001"/>
    <lineage>
        <taxon>Bacteria</taxon>
        <taxon>Pseudomonadati</taxon>
        <taxon>Pseudomonadota</taxon>
        <taxon>Betaproteobacteria</taxon>
        <taxon>Candidatus Accumulibacter</taxon>
    </lineage>
</organism>
<dbReference type="SUPFAM" id="SSF141868">
    <property type="entry name" value="EAL domain-like"/>
    <property type="match status" value="1"/>
</dbReference>
<dbReference type="InterPro" id="IPR011006">
    <property type="entry name" value="CheY-like_superfamily"/>
</dbReference>
<evidence type="ECO:0000259" key="5">
    <source>
        <dbReference type="PROSITE" id="PS50113"/>
    </source>
</evidence>
<evidence type="ECO:0000259" key="7">
    <source>
        <dbReference type="PROSITE" id="PS50887"/>
    </source>
</evidence>
<dbReference type="Pfam" id="PF00989">
    <property type="entry name" value="PAS"/>
    <property type="match status" value="1"/>
</dbReference>
<dbReference type="InterPro" id="IPR000014">
    <property type="entry name" value="PAS"/>
</dbReference>
<dbReference type="Pfam" id="PF00563">
    <property type="entry name" value="EAL"/>
    <property type="match status" value="1"/>
</dbReference>
<protein>
    <submittedName>
        <fullName evidence="8">Cyclic di-GMP phosphodiesterase Gmr</fullName>
        <ecNumber evidence="8">3.1.4.52</ecNumber>
    </submittedName>
</protein>
<dbReference type="Gene3D" id="3.30.450.20">
    <property type="entry name" value="PAS domain"/>
    <property type="match status" value="1"/>
</dbReference>
<dbReference type="InterPro" id="IPR043128">
    <property type="entry name" value="Rev_trsase/Diguanyl_cyclase"/>
</dbReference>
<evidence type="ECO:0000259" key="6">
    <source>
        <dbReference type="PROSITE" id="PS50883"/>
    </source>
</evidence>
<dbReference type="CDD" id="cd01949">
    <property type="entry name" value="GGDEF"/>
    <property type="match status" value="1"/>
</dbReference>
<evidence type="ECO:0000313" key="9">
    <source>
        <dbReference type="Proteomes" id="UP000020218"/>
    </source>
</evidence>
<feature type="region of interest" description="Disordered" evidence="2">
    <location>
        <begin position="1"/>
        <end position="24"/>
    </location>
</feature>
<dbReference type="CDD" id="cd01948">
    <property type="entry name" value="EAL"/>
    <property type="match status" value="1"/>
</dbReference>
<accession>A0A011NTA2</accession>
<dbReference type="InterPro" id="IPR035965">
    <property type="entry name" value="PAS-like_dom_sf"/>
</dbReference>
<dbReference type="NCBIfam" id="TIGR00254">
    <property type="entry name" value="GGDEF"/>
    <property type="match status" value="1"/>
</dbReference>
<keyword evidence="8" id="KW-0378">Hydrolase</keyword>
<dbReference type="SUPFAM" id="SSF52172">
    <property type="entry name" value="CheY-like"/>
    <property type="match status" value="1"/>
</dbReference>
<dbReference type="InterPro" id="IPR000700">
    <property type="entry name" value="PAS-assoc_C"/>
</dbReference>
<dbReference type="PANTHER" id="PTHR44757">
    <property type="entry name" value="DIGUANYLATE CYCLASE DGCP"/>
    <property type="match status" value="1"/>
</dbReference>
<gene>
    <name evidence="8" type="primary">gmr_4</name>
    <name evidence="8" type="ORF">AW08_01758</name>
</gene>
<comment type="caution">
    <text evidence="8">The sequence shown here is derived from an EMBL/GenBank/DDBJ whole genome shotgun (WGS) entry which is preliminary data.</text>
</comment>
<dbReference type="PROSITE" id="PS50110">
    <property type="entry name" value="RESPONSE_REGULATORY"/>
    <property type="match status" value="1"/>
</dbReference>
<dbReference type="Gene3D" id="3.20.20.450">
    <property type="entry name" value="EAL domain"/>
    <property type="match status" value="1"/>
</dbReference>
<dbReference type="InterPro" id="IPR001633">
    <property type="entry name" value="EAL_dom"/>
</dbReference>
<dbReference type="SMART" id="SM00052">
    <property type="entry name" value="EAL"/>
    <property type="match status" value="1"/>
</dbReference>
<dbReference type="GO" id="GO:0000160">
    <property type="term" value="P:phosphorelay signal transduction system"/>
    <property type="evidence" value="ECO:0007669"/>
    <property type="project" value="InterPro"/>
</dbReference>
<dbReference type="InterPro" id="IPR052155">
    <property type="entry name" value="Biofilm_reg_signaling"/>
</dbReference>
<dbReference type="Gene3D" id="3.30.70.270">
    <property type="match status" value="1"/>
</dbReference>
<dbReference type="NCBIfam" id="TIGR00229">
    <property type="entry name" value="sensory_box"/>
    <property type="match status" value="1"/>
</dbReference>
<sequence length="735" mass="82737">MKAIPSVDFSPQLPGPGESGGGSRILIVDDEERIRAAYRQLLAAEDRLIDDCGTGSEAQRHLERRDVDVVILDLNLPDVGGLEVMQWMVQQHIPTAVVVFSGDESIDSAIRALRHGACEFIRKHDDPQELIDTVDRVLHRRRIEREHALLSVRLEHSERLHRFLVDHSPDFIYTLDRNGRFIFVNGRVQALLGYSREELIGQHYSLIVHPDDLEHARFAFNERRIGDRASTNVEIRLQSRTQGIRHFENRTIVAILSAQGLYAAADGPANLHFMGTSGVARDITERKKAEETISYQAFHDILTGLPNRTLFKDRLGVALKQARRKNRRVGVMFIDIDRFKLVNDTYGHQEGDELLKSFARRAASCLRSGDTLARQGGDEFTVMLPELGSGDDAAVIAAKMLAELRRPFRIAGIDFLATVSIGIALYPDDGETPETLLRNADIAMYQIKGRGKNGYLQYDQSMQDGRSRRLTLESDLRTALATGDQFELYYQPQIRVSERRTVAVEALVRWRHPELGLMTPDSLIPLAEETGMIAALGEWVRRAALRQLAEWHQRGLHGLRLTLNLAAKEFEDQDLPDRLDRDLRANAVDAELIDLDISETLLLQDAERHIDLVQQLRKLGCRITIDDFGTRHSSLNLLRRFPVDSIKIDQSFLRELVPHNPNATAIVHALCCIARSFGLRTLAEGVESEAQVRLLGELGCADMQGHLFSQPLPASGVEAFLRDGTFAAGQTRWLQ</sequence>
<dbReference type="PANTHER" id="PTHR44757:SF2">
    <property type="entry name" value="BIOFILM ARCHITECTURE MAINTENANCE PROTEIN MBAA"/>
    <property type="match status" value="1"/>
</dbReference>
<proteinExistence type="predicted"/>
<evidence type="ECO:0000259" key="3">
    <source>
        <dbReference type="PROSITE" id="PS50110"/>
    </source>
</evidence>
<keyword evidence="1" id="KW-0597">Phosphoprotein</keyword>
<dbReference type="PROSITE" id="PS50883">
    <property type="entry name" value="EAL"/>
    <property type="match status" value="1"/>
</dbReference>
<dbReference type="InterPro" id="IPR001789">
    <property type="entry name" value="Sig_transdc_resp-reg_receiver"/>
</dbReference>
<evidence type="ECO:0000256" key="1">
    <source>
        <dbReference type="PROSITE-ProRule" id="PRU00169"/>
    </source>
</evidence>
<dbReference type="Gene3D" id="3.40.50.2300">
    <property type="match status" value="1"/>
</dbReference>
<dbReference type="SMART" id="SM00267">
    <property type="entry name" value="GGDEF"/>
    <property type="match status" value="1"/>
</dbReference>
<dbReference type="GO" id="GO:0006355">
    <property type="term" value="P:regulation of DNA-templated transcription"/>
    <property type="evidence" value="ECO:0007669"/>
    <property type="project" value="InterPro"/>
</dbReference>
<dbReference type="GO" id="GO:0071111">
    <property type="term" value="F:cyclic-guanylate-specific phosphodiesterase activity"/>
    <property type="evidence" value="ECO:0007669"/>
    <property type="project" value="UniProtKB-EC"/>
</dbReference>
<feature type="modified residue" description="4-aspartylphosphate" evidence="1">
    <location>
        <position position="73"/>
    </location>
</feature>
<dbReference type="STRING" id="1454001.AW08_01758"/>
<feature type="domain" description="PAC" evidence="5">
    <location>
        <begin position="231"/>
        <end position="295"/>
    </location>
</feature>
<dbReference type="InterPro" id="IPR029787">
    <property type="entry name" value="Nucleotide_cyclase"/>
</dbReference>
<reference evidence="8" key="1">
    <citation type="submission" date="2014-02" db="EMBL/GenBank/DDBJ databases">
        <title>Expanding our view of genomic diversity in Candidatus Accumulibacter clades.</title>
        <authorList>
            <person name="Skennerton C.T."/>
            <person name="Barr J.J."/>
            <person name="Slater F.R."/>
            <person name="Bond P.L."/>
            <person name="Tyson G.W."/>
        </authorList>
    </citation>
    <scope>NUCLEOTIDE SEQUENCE [LARGE SCALE GENOMIC DNA]</scope>
</reference>
<dbReference type="SMART" id="SM00091">
    <property type="entry name" value="PAS"/>
    <property type="match status" value="1"/>
</dbReference>
<keyword evidence="9" id="KW-1185">Reference proteome</keyword>
<dbReference type="SUPFAM" id="SSF55073">
    <property type="entry name" value="Nucleotide cyclase"/>
    <property type="match status" value="1"/>
</dbReference>
<evidence type="ECO:0000313" key="8">
    <source>
        <dbReference type="EMBL" id="EXI67817.1"/>
    </source>
</evidence>
<dbReference type="EC" id="3.1.4.52" evidence="8"/>
<dbReference type="PATRIC" id="fig|1454001.3.peg.1791"/>
<dbReference type="Pfam" id="PF00072">
    <property type="entry name" value="Response_reg"/>
    <property type="match status" value="1"/>
</dbReference>
<dbReference type="PROSITE" id="PS50887">
    <property type="entry name" value="GGDEF"/>
    <property type="match status" value="1"/>
</dbReference>
<dbReference type="InterPro" id="IPR000160">
    <property type="entry name" value="GGDEF_dom"/>
</dbReference>
<dbReference type="CDD" id="cd00130">
    <property type="entry name" value="PAS"/>
    <property type="match status" value="1"/>
</dbReference>
<dbReference type="PROSITE" id="PS50112">
    <property type="entry name" value="PAS"/>
    <property type="match status" value="1"/>
</dbReference>
<feature type="domain" description="GGDEF" evidence="7">
    <location>
        <begin position="327"/>
        <end position="460"/>
    </location>
</feature>
<dbReference type="EMBL" id="JFAX01000008">
    <property type="protein sequence ID" value="EXI67817.1"/>
    <property type="molecule type" value="Genomic_DNA"/>
</dbReference>
<dbReference type="Pfam" id="PF00990">
    <property type="entry name" value="GGDEF"/>
    <property type="match status" value="1"/>
</dbReference>